<dbReference type="GeneID" id="135193881"/>
<evidence type="ECO:0000256" key="1">
    <source>
        <dbReference type="SAM" id="Phobius"/>
    </source>
</evidence>
<sequence length="108" mass="12402">MGKTIVLAYAAEFLAVTTLILKMFAPAIEAGLLSTEIYKIKVILHDKLLVEEDENKKQDLNRFINYIEVRPFKFNVMKVINLDATFPVVILNLCITYLIISLQLTHLY</sequence>
<feature type="transmembrane region" description="Helical" evidence="1">
    <location>
        <begin position="80"/>
        <end position="100"/>
    </location>
</feature>
<keyword evidence="1" id="KW-0812">Transmembrane</keyword>
<keyword evidence="2" id="KW-1185">Reference proteome</keyword>
<keyword evidence="1" id="KW-0472">Membrane</keyword>
<proteinExistence type="predicted"/>
<evidence type="ECO:0000313" key="2">
    <source>
        <dbReference type="Proteomes" id="UP001652626"/>
    </source>
</evidence>
<feature type="transmembrane region" description="Helical" evidence="1">
    <location>
        <begin position="6"/>
        <end position="25"/>
    </location>
</feature>
<dbReference type="RefSeq" id="XP_064074213.1">
    <property type="nucleotide sequence ID" value="XM_064218143.1"/>
</dbReference>
<protein>
    <submittedName>
        <fullName evidence="3">Uncharacterized protein LOC135193881</fullName>
    </submittedName>
</protein>
<gene>
    <name evidence="3" type="primary">LOC135193881</name>
</gene>
<name>A0ABM4ASD5_VANTA</name>
<accession>A0ABM4ASD5</accession>
<evidence type="ECO:0000313" key="3">
    <source>
        <dbReference type="RefSeq" id="XP_064074213.1"/>
    </source>
</evidence>
<keyword evidence="1" id="KW-1133">Transmembrane helix</keyword>
<organism evidence="2 3">
    <name type="scientific">Vanessa tameamea</name>
    <name type="common">Kamehameha butterfly</name>
    <dbReference type="NCBI Taxonomy" id="334116"/>
    <lineage>
        <taxon>Eukaryota</taxon>
        <taxon>Metazoa</taxon>
        <taxon>Ecdysozoa</taxon>
        <taxon>Arthropoda</taxon>
        <taxon>Hexapoda</taxon>
        <taxon>Insecta</taxon>
        <taxon>Pterygota</taxon>
        <taxon>Neoptera</taxon>
        <taxon>Endopterygota</taxon>
        <taxon>Lepidoptera</taxon>
        <taxon>Glossata</taxon>
        <taxon>Ditrysia</taxon>
        <taxon>Papilionoidea</taxon>
        <taxon>Nymphalidae</taxon>
        <taxon>Nymphalinae</taxon>
        <taxon>Vanessa</taxon>
    </lineage>
</organism>
<dbReference type="Proteomes" id="UP001652626">
    <property type="component" value="Chromosome 20"/>
</dbReference>
<reference evidence="3" key="1">
    <citation type="submission" date="2025-08" db="UniProtKB">
        <authorList>
            <consortium name="RefSeq"/>
        </authorList>
    </citation>
    <scope>IDENTIFICATION</scope>
    <source>
        <tissue evidence="3">Whole body</tissue>
    </source>
</reference>